<dbReference type="EMBL" id="JAGGNH010000010">
    <property type="protein sequence ID" value="KAJ0962104.1"/>
    <property type="molecule type" value="Genomic_DNA"/>
</dbReference>
<dbReference type="AlphaFoldDB" id="A0A9D5H3R9"/>
<sequence length="113" mass="13171">MQRARSIRPSRPTPWTKIRLVAVVREISKMRTSMAGLELEGTNMDLIEDLGGHLGFAAHCLSLWRHSHVRLRIHLSARGQYQGVYVTINFLKKPPVSNRMYFVFQIKIFIYIF</sequence>
<organism evidence="1 2">
    <name type="scientific">Dioscorea zingiberensis</name>
    <dbReference type="NCBI Taxonomy" id="325984"/>
    <lineage>
        <taxon>Eukaryota</taxon>
        <taxon>Viridiplantae</taxon>
        <taxon>Streptophyta</taxon>
        <taxon>Embryophyta</taxon>
        <taxon>Tracheophyta</taxon>
        <taxon>Spermatophyta</taxon>
        <taxon>Magnoliopsida</taxon>
        <taxon>Liliopsida</taxon>
        <taxon>Dioscoreales</taxon>
        <taxon>Dioscoreaceae</taxon>
        <taxon>Dioscorea</taxon>
    </lineage>
</organism>
<dbReference type="Proteomes" id="UP001085076">
    <property type="component" value="Miscellaneous, Linkage group lg10"/>
</dbReference>
<protein>
    <submittedName>
        <fullName evidence="1">Uncharacterized protein</fullName>
    </submittedName>
</protein>
<accession>A0A9D5H3R9</accession>
<reference evidence="1" key="2">
    <citation type="journal article" date="2022" name="Hortic Res">
        <title>The genome of Dioscorea zingiberensis sheds light on the biosynthesis, origin and evolution of the medicinally important diosgenin saponins.</title>
        <authorList>
            <person name="Li Y."/>
            <person name="Tan C."/>
            <person name="Li Z."/>
            <person name="Guo J."/>
            <person name="Li S."/>
            <person name="Chen X."/>
            <person name="Wang C."/>
            <person name="Dai X."/>
            <person name="Yang H."/>
            <person name="Song W."/>
            <person name="Hou L."/>
            <person name="Xu J."/>
            <person name="Tong Z."/>
            <person name="Xu A."/>
            <person name="Yuan X."/>
            <person name="Wang W."/>
            <person name="Yang Q."/>
            <person name="Chen L."/>
            <person name="Sun Z."/>
            <person name="Wang K."/>
            <person name="Pan B."/>
            <person name="Chen J."/>
            <person name="Bao Y."/>
            <person name="Liu F."/>
            <person name="Qi X."/>
            <person name="Gang D.R."/>
            <person name="Wen J."/>
            <person name="Li J."/>
        </authorList>
    </citation>
    <scope>NUCLEOTIDE SEQUENCE</scope>
    <source>
        <strain evidence="1">Dzin_1.0</strain>
    </source>
</reference>
<comment type="caution">
    <text evidence="1">The sequence shown here is derived from an EMBL/GenBank/DDBJ whole genome shotgun (WGS) entry which is preliminary data.</text>
</comment>
<gene>
    <name evidence="1" type="ORF">J5N97_029932</name>
</gene>
<keyword evidence="2" id="KW-1185">Reference proteome</keyword>
<name>A0A9D5H3R9_9LILI</name>
<evidence type="ECO:0000313" key="1">
    <source>
        <dbReference type="EMBL" id="KAJ0962104.1"/>
    </source>
</evidence>
<reference evidence="1" key="1">
    <citation type="submission" date="2021-03" db="EMBL/GenBank/DDBJ databases">
        <authorList>
            <person name="Li Z."/>
            <person name="Yang C."/>
        </authorList>
    </citation>
    <scope>NUCLEOTIDE SEQUENCE</scope>
    <source>
        <strain evidence="1">Dzin_1.0</strain>
        <tissue evidence="1">Leaf</tissue>
    </source>
</reference>
<proteinExistence type="predicted"/>
<evidence type="ECO:0000313" key="2">
    <source>
        <dbReference type="Proteomes" id="UP001085076"/>
    </source>
</evidence>